<feature type="transmembrane region" description="Helical" evidence="1">
    <location>
        <begin position="121"/>
        <end position="138"/>
    </location>
</feature>
<feature type="transmembrane region" description="Helical" evidence="1">
    <location>
        <begin position="220"/>
        <end position="239"/>
    </location>
</feature>
<sequence length="304" mass="33868">MSLLLLHWDIILMLHEVDKKLHGSLLAAIIGWVEVIAFLAETFFVMVVAIASRSLLHTIVSFVAPHDTHTTSLPDVLFDAGFLILYLLRRSAINFHQPSTVAWAHRLGLSPQPLSRLSQGCIVYQIAGFGCFVLWQAWTREWVLSLANYYSSHGDNSLQVAHLAEILVLSPIKEELVFRGLVFHLLLNRLPTHPTAAAIVSSVLFGCTHLVNLKQSKFSTLYVLIQTGLGVEIGFFYALTYARTESLFECITLHVVNNVLSSFTSTQMELTSSPYLAPLLAHSILLYALLIIWSLHTLAKTSTC</sequence>
<evidence type="ECO:0000256" key="1">
    <source>
        <dbReference type="SAM" id="Phobius"/>
    </source>
</evidence>
<feature type="transmembrane region" description="Helical" evidence="1">
    <location>
        <begin position="195"/>
        <end position="213"/>
    </location>
</feature>
<dbReference type="GO" id="GO:0080120">
    <property type="term" value="P:CAAX-box protein maturation"/>
    <property type="evidence" value="ECO:0007669"/>
    <property type="project" value="UniProtKB-ARBA"/>
</dbReference>
<keyword evidence="5" id="KW-1185">Reference proteome</keyword>
<reference evidence="4 5" key="1">
    <citation type="submission" date="2019-03" db="EMBL/GenBank/DDBJ databases">
        <authorList>
            <person name="Gaulin E."/>
            <person name="Dumas B."/>
        </authorList>
    </citation>
    <scope>NUCLEOTIDE SEQUENCE [LARGE SCALE GENOMIC DNA]</scope>
    <source>
        <strain evidence="4">CBS 568.67</strain>
    </source>
</reference>
<dbReference type="PANTHER" id="PTHR36435:SF1">
    <property type="entry name" value="CAAX AMINO TERMINAL PROTEASE FAMILY PROTEIN"/>
    <property type="match status" value="1"/>
</dbReference>
<dbReference type="OrthoDB" id="271604at2759"/>
<name>A0A485K2K6_9STRA</name>
<evidence type="ECO:0000313" key="4">
    <source>
        <dbReference type="EMBL" id="VFT77642.1"/>
    </source>
</evidence>
<keyword evidence="1" id="KW-0472">Membrane</keyword>
<evidence type="ECO:0000259" key="2">
    <source>
        <dbReference type="Pfam" id="PF02517"/>
    </source>
</evidence>
<dbReference type="InterPro" id="IPR003675">
    <property type="entry name" value="Rce1/LyrA-like_dom"/>
</dbReference>
<evidence type="ECO:0000313" key="3">
    <source>
        <dbReference type="EMBL" id="KAF0720298.1"/>
    </source>
</evidence>
<dbReference type="EMBL" id="CAADRA010000020">
    <property type="protein sequence ID" value="VFT77642.1"/>
    <property type="molecule type" value="Genomic_DNA"/>
</dbReference>
<feature type="transmembrane region" description="Helical" evidence="1">
    <location>
        <begin position="21"/>
        <end position="51"/>
    </location>
</feature>
<proteinExistence type="predicted"/>
<feature type="transmembrane region" description="Helical" evidence="1">
    <location>
        <begin position="275"/>
        <end position="295"/>
    </location>
</feature>
<evidence type="ECO:0000313" key="5">
    <source>
        <dbReference type="Proteomes" id="UP000332933"/>
    </source>
</evidence>
<accession>A0A485K2K6</accession>
<dbReference type="Proteomes" id="UP000332933">
    <property type="component" value="Unassembled WGS sequence"/>
</dbReference>
<dbReference type="PANTHER" id="PTHR36435">
    <property type="entry name" value="SLR1288 PROTEIN"/>
    <property type="match status" value="1"/>
</dbReference>
<protein>
    <submittedName>
        <fullName evidence="4">Aste57867_417 protein</fullName>
    </submittedName>
</protein>
<dbReference type="InterPro" id="IPR052710">
    <property type="entry name" value="CAAX_protease"/>
</dbReference>
<dbReference type="AlphaFoldDB" id="A0A485K2K6"/>
<dbReference type="EMBL" id="VJMH01000020">
    <property type="protein sequence ID" value="KAF0720298.1"/>
    <property type="molecule type" value="Genomic_DNA"/>
</dbReference>
<keyword evidence="1" id="KW-0812">Transmembrane</keyword>
<organism evidence="4 5">
    <name type="scientific">Aphanomyces stellatus</name>
    <dbReference type="NCBI Taxonomy" id="120398"/>
    <lineage>
        <taxon>Eukaryota</taxon>
        <taxon>Sar</taxon>
        <taxon>Stramenopiles</taxon>
        <taxon>Oomycota</taxon>
        <taxon>Saprolegniomycetes</taxon>
        <taxon>Saprolegniales</taxon>
        <taxon>Verrucalvaceae</taxon>
        <taxon>Aphanomyces</taxon>
    </lineage>
</organism>
<feature type="domain" description="CAAX prenyl protease 2/Lysostaphin resistance protein A-like" evidence="2">
    <location>
        <begin position="160"/>
        <end position="260"/>
    </location>
</feature>
<reference evidence="3" key="2">
    <citation type="submission" date="2019-06" db="EMBL/GenBank/DDBJ databases">
        <title>Genomics analysis of Aphanomyces spp. identifies a new class of oomycete effector associated with host adaptation.</title>
        <authorList>
            <person name="Gaulin E."/>
        </authorList>
    </citation>
    <scope>NUCLEOTIDE SEQUENCE</scope>
    <source>
        <strain evidence="3">CBS 578.67</strain>
    </source>
</reference>
<keyword evidence="1" id="KW-1133">Transmembrane helix</keyword>
<dbReference type="GO" id="GO:0004175">
    <property type="term" value="F:endopeptidase activity"/>
    <property type="evidence" value="ECO:0007669"/>
    <property type="project" value="UniProtKB-ARBA"/>
</dbReference>
<dbReference type="Pfam" id="PF02517">
    <property type="entry name" value="Rce1-like"/>
    <property type="match status" value="1"/>
</dbReference>
<gene>
    <name evidence="4" type="primary">Aste57867_417</name>
    <name evidence="3" type="ORF">As57867_000416</name>
    <name evidence="4" type="ORF">ASTE57867_417</name>
</gene>